<feature type="transmembrane region" description="Helical" evidence="1">
    <location>
        <begin position="30"/>
        <end position="48"/>
    </location>
</feature>
<name>A0ABT5HF55_9CAUL</name>
<dbReference type="Proteomes" id="UP001218579">
    <property type="component" value="Unassembled WGS sequence"/>
</dbReference>
<sequence>MRAEDWLVAVTTGFVVSWIANALTKSRYSFMINLFVGIFGSILVNMLIHTMSIYPDSGYLTLKLGLAGSAGLLILFHISRRLERR</sequence>
<evidence type="ECO:0000313" key="2">
    <source>
        <dbReference type="EMBL" id="MDC7674770.1"/>
    </source>
</evidence>
<gene>
    <name evidence="2" type="ORF">PQU98_01365</name>
</gene>
<proteinExistence type="predicted"/>
<comment type="caution">
    <text evidence="2">The sequence shown here is derived from an EMBL/GenBank/DDBJ whole genome shotgun (WGS) entry which is preliminary data.</text>
</comment>
<keyword evidence="1" id="KW-0472">Membrane</keyword>
<reference evidence="2 3" key="1">
    <citation type="submission" date="2023-01" db="EMBL/GenBank/DDBJ databases">
        <title>Novel species of the genus Asticcacaulis isolated from rivers.</title>
        <authorList>
            <person name="Lu H."/>
        </authorList>
    </citation>
    <scope>NUCLEOTIDE SEQUENCE [LARGE SCALE GENOMIC DNA]</scope>
    <source>
        <strain evidence="2 3">LKC15W</strain>
    </source>
</reference>
<protein>
    <submittedName>
        <fullName evidence="2">Transglycosylase</fullName>
    </submittedName>
</protein>
<dbReference type="EMBL" id="JAQQKV010000001">
    <property type="protein sequence ID" value="MDC7674770.1"/>
    <property type="molecule type" value="Genomic_DNA"/>
</dbReference>
<evidence type="ECO:0000256" key="1">
    <source>
        <dbReference type="SAM" id="Phobius"/>
    </source>
</evidence>
<accession>A0ABT5HF55</accession>
<keyword evidence="1" id="KW-1133">Transmembrane helix</keyword>
<feature type="transmembrane region" description="Helical" evidence="1">
    <location>
        <begin position="6"/>
        <end position="23"/>
    </location>
</feature>
<evidence type="ECO:0000313" key="3">
    <source>
        <dbReference type="Proteomes" id="UP001218579"/>
    </source>
</evidence>
<dbReference type="RefSeq" id="WP_272743086.1">
    <property type="nucleotide sequence ID" value="NZ_JAQQKV010000001.1"/>
</dbReference>
<organism evidence="2 3">
    <name type="scientific">Asticcacaulis machinosus</name>
    <dbReference type="NCBI Taxonomy" id="2984211"/>
    <lineage>
        <taxon>Bacteria</taxon>
        <taxon>Pseudomonadati</taxon>
        <taxon>Pseudomonadota</taxon>
        <taxon>Alphaproteobacteria</taxon>
        <taxon>Caulobacterales</taxon>
        <taxon>Caulobacteraceae</taxon>
        <taxon>Asticcacaulis</taxon>
    </lineage>
</organism>
<keyword evidence="3" id="KW-1185">Reference proteome</keyword>
<keyword evidence="1" id="KW-0812">Transmembrane</keyword>
<feature type="transmembrane region" description="Helical" evidence="1">
    <location>
        <begin position="60"/>
        <end position="78"/>
    </location>
</feature>